<protein>
    <submittedName>
        <fullName evidence="1">Uncharacterized protein</fullName>
    </submittedName>
</protein>
<gene>
    <name evidence="1" type="ORF">SAMN05421545_0441</name>
</gene>
<keyword evidence="2" id="KW-1185">Reference proteome</keyword>
<evidence type="ECO:0000313" key="2">
    <source>
        <dbReference type="Proteomes" id="UP000185924"/>
    </source>
</evidence>
<proteinExistence type="predicted"/>
<sequence length="67" mass="8203">MFHATMTLCMKNHKIELPDELKYENRMKWGYESPDESPKRLMLCQHGDRHPKEVEVYNFYDYSFTEN</sequence>
<organism evidence="1 2">
    <name type="scientific">Pontibacter lucknowensis</name>
    <dbReference type="NCBI Taxonomy" id="1077936"/>
    <lineage>
        <taxon>Bacteria</taxon>
        <taxon>Pseudomonadati</taxon>
        <taxon>Bacteroidota</taxon>
        <taxon>Cytophagia</taxon>
        <taxon>Cytophagales</taxon>
        <taxon>Hymenobacteraceae</taxon>
        <taxon>Pontibacter</taxon>
    </lineage>
</organism>
<dbReference type="AlphaFoldDB" id="A0A1N6TPT5"/>
<name>A0A1N6TPT5_9BACT</name>
<dbReference type="Proteomes" id="UP000185924">
    <property type="component" value="Unassembled WGS sequence"/>
</dbReference>
<evidence type="ECO:0000313" key="1">
    <source>
        <dbReference type="EMBL" id="SIQ55333.1"/>
    </source>
</evidence>
<accession>A0A1N6TPT5</accession>
<reference evidence="2" key="1">
    <citation type="submission" date="2017-01" db="EMBL/GenBank/DDBJ databases">
        <authorList>
            <person name="Varghese N."/>
            <person name="Submissions S."/>
        </authorList>
    </citation>
    <scope>NUCLEOTIDE SEQUENCE [LARGE SCALE GENOMIC DNA]</scope>
    <source>
        <strain evidence="2">DM9</strain>
    </source>
</reference>
<dbReference type="EMBL" id="FTNM01000001">
    <property type="protein sequence ID" value="SIQ55333.1"/>
    <property type="molecule type" value="Genomic_DNA"/>
</dbReference>